<evidence type="ECO:0000256" key="3">
    <source>
        <dbReference type="ARBA" id="ARBA00022801"/>
    </source>
</evidence>
<feature type="domain" description="Dynamin N-terminal" evidence="6">
    <location>
        <begin position="207"/>
        <end position="427"/>
    </location>
</feature>
<dbReference type="AlphaFoldDB" id="A0A841I0T7"/>
<keyword evidence="4" id="KW-0342">GTP-binding</keyword>
<keyword evidence="2" id="KW-0547">Nucleotide-binding</keyword>
<name>A0A841I0T7_9DEIO</name>
<organism evidence="7 8">
    <name type="scientific">Deinobacterium chartae</name>
    <dbReference type="NCBI Taxonomy" id="521158"/>
    <lineage>
        <taxon>Bacteria</taxon>
        <taxon>Thermotogati</taxon>
        <taxon>Deinococcota</taxon>
        <taxon>Deinococci</taxon>
        <taxon>Deinococcales</taxon>
        <taxon>Deinococcaceae</taxon>
        <taxon>Deinobacterium</taxon>
    </lineage>
</organism>
<dbReference type="PANTHER" id="PTHR10465">
    <property type="entry name" value="TRANSMEMBRANE GTPASE FZO1"/>
    <property type="match status" value="1"/>
</dbReference>
<evidence type="ECO:0000259" key="6">
    <source>
        <dbReference type="Pfam" id="PF00350"/>
    </source>
</evidence>
<dbReference type="EMBL" id="JACHHG010000011">
    <property type="protein sequence ID" value="MBB6099401.1"/>
    <property type="molecule type" value="Genomic_DNA"/>
</dbReference>
<dbReference type="Pfam" id="PF00350">
    <property type="entry name" value="Dynamin_N"/>
    <property type="match status" value="1"/>
</dbReference>
<keyword evidence="5" id="KW-0472">Membrane</keyword>
<keyword evidence="8" id="KW-1185">Reference proteome</keyword>
<proteinExistence type="predicted"/>
<evidence type="ECO:0000256" key="1">
    <source>
        <dbReference type="ARBA" id="ARBA00004370"/>
    </source>
</evidence>
<dbReference type="Proteomes" id="UP000569951">
    <property type="component" value="Unassembled WGS sequence"/>
</dbReference>
<dbReference type="GO" id="GO:0005525">
    <property type="term" value="F:GTP binding"/>
    <property type="evidence" value="ECO:0007669"/>
    <property type="project" value="UniProtKB-KW"/>
</dbReference>
<dbReference type="InterPro" id="IPR045063">
    <property type="entry name" value="Dynamin_N"/>
</dbReference>
<comment type="subcellular location">
    <subcellularLocation>
        <location evidence="1">Membrane</location>
    </subcellularLocation>
</comment>
<dbReference type="InterPro" id="IPR027417">
    <property type="entry name" value="P-loop_NTPase"/>
</dbReference>
<dbReference type="InterPro" id="IPR027094">
    <property type="entry name" value="Mitofusin_fam"/>
</dbReference>
<gene>
    <name evidence="7" type="ORF">HNR42_002842</name>
</gene>
<sequence>MQELRCLREALRDSLRMPTVLVELQEQDVTALAEDGRRLLIGNAFGDAALAALAGGKQRDRLEKVGVLDRLKLLACTQTFLTADDAVLGIESGEPYFIFFILLVRHTATRSIMPSDRGHRTSSSGLPSHAHDVTMDRPIWQDEGKIRRSYVTSLHQLRERQDTALRLIEAMKNFQYKVQDEDNFINRQILELRGAVERSKKPERYRIAVVGSFKVGKSSFINKLFDLDNLAPVNTNPETATVTSFRYADQPRAVIRFMPKRSWQDMADIAQQDPGNLEARRYEGWHRHLANLENAAEREGYERQLQALVRDEGYALVINCPNWMDQGIRKAFRSELKKYISSRNPLHYLVERVEVYAPIQMLHEGVEFIDTPGLNDTDLYRVRATEREVEQVDAILFLTTSGASYSQSDKEFLLSQIRKRRLRHLRILITKFDVTYDSACRQAEEEDEDTPDLPAHLRLEEARVRGAIRDTLHEVLAAAGDRLSLEDRAYFTSLLEEIRVHFISSKLYGDGRRDLSGIPTVRVDLTEMFENGEVMRAAVDDLRATIARVVEQTRSYIAAYRSKKNLSEQQKKEEQAYLKTQSTASKLLRDFERRLEFEIEESREFDSFDREQIKTRVKAIGVRSQEIIDDYQRRDCIKHWRTKRSRDWVYLTDFATRVANRVFPEFEALIRFYQRKLLERLKRGATQVQRLRQELDRFTSSDELVNSQMRELTAEIVERMQFDESELDVFFDTERHLIVETLEDFLDAETLELIDQARTRVALIWGTGTNARQNEAIEEFYDEFSDIVRPRFERYLFDTFERYTRIVADRVVNIYKGINRDVEQRLEDQREIINDIMRRHSKQQIDLVLPALDELERVLPTPELAA</sequence>
<reference evidence="7 8" key="1">
    <citation type="submission" date="2020-08" db="EMBL/GenBank/DDBJ databases">
        <title>Genomic Encyclopedia of Type Strains, Phase IV (KMG-IV): sequencing the most valuable type-strain genomes for metagenomic binning, comparative biology and taxonomic classification.</title>
        <authorList>
            <person name="Goeker M."/>
        </authorList>
    </citation>
    <scope>NUCLEOTIDE SEQUENCE [LARGE SCALE GENOMIC DNA]</scope>
    <source>
        <strain evidence="7 8">DSM 21458</strain>
    </source>
</reference>
<protein>
    <submittedName>
        <fullName evidence="7">tRNA U34 5-carboxymethylaminomethyl modifying GTPase MnmE/TrmE</fullName>
    </submittedName>
</protein>
<evidence type="ECO:0000256" key="5">
    <source>
        <dbReference type="ARBA" id="ARBA00023136"/>
    </source>
</evidence>
<dbReference type="GO" id="GO:0008053">
    <property type="term" value="P:mitochondrial fusion"/>
    <property type="evidence" value="ECO:0007669"/>
    <property type="project" value="TreeGrafter"/>
</dbReference>
<dbReference type="PANTHER" id="PTHR10465:SF0">
    <property type="entry name" value="SARCALUMENIN"/>
    <property type="match status" value="1"/>
</dbReference>
<evidence type="ECO:0000256" key="4">
    <source>
        <dbReference type="ARBA" id="ARBA00023134"/>
    </source>
</evidence>
<evidence type="ECO:0000256" key="2">
    <source>
        <dbReference type="ARBA" id="ARBA00022741"/>
    </source>
</evidence>
<keyword evidence="3" id="KW-0378">Hydrolase</keyword>
<dbReference type="RefSeq" id="WP_183988157.1">
    <property type="nucleotide sequence ID" value="NZ_JACHHG010000011.1"/>
</dbReference>
<dbReference type="SUPFAM" id="SSF52540">
    <property type="entry name" value="P-loop containing nucleoside triphosphate hydrolases"/>
    <property type="match status" value="1"/>
</dbReference>
<evidence type="ECO:0000313" key="8">
    <source>
        <dbReference type="Proteomes" id="UP000569951"/>
    </source>
</evidence>
<dbReference type="GO" id="GO:0003924">
    <property type="term" value="F:GTPase activity"/>
    <property type="evidence" value="ECO:0007669"/>
    <property type="project" value="InterPro"/>
</dbReference>
<evidence type="ECO:0000313" key="7">
    <source>
        <dbReference type="EMBL" id="MBB6099401.1"/>
    </source>
</evidence>
<accession>A0A841I0T7</accession>
<dbReference type="Gene3D" id="3.40.50.300">
    <property type="entry name" value="P-loop containing nucleotide triphosphate hydrolases"/>
    <property type="match status" value="1"/>
</dbReference>
<dbReference type="CDD" id="cd00882">
    <property type="entry name" value="Ras_like_GTPase"/>
    <property type="match status" value="1"/>
</dbReference>
<dbReference type="GO" id="GO:0016020">
    <property type="term" value="C:membrane"/>
    <property type="evidence" value="ECO:0007669"/>
    <property type="project" value="UniProtKB-SubCell"/>
</dbReference>
<comment type="caution">
    <text evidence="7">The sequence shown here is derived from an EMBL/GenBank/DDBJ whole genome shotgun (WGS) entry which is preliminary data.</text>
</comment>